<keyword evidence="3" id="KW-1185">Reference proteome</keyword>
<organism evidence="2 3">
    <name type="scientific">Setaria italica</name>
    <name type="common">Foxtail millet</name>
    <name type="synonym">Panicum italicum</name>
    <dbReference type="NCBI Taxonomy" id="4555"/>
    <lineage>
        <taxon>Eukaryota</taxon>
        <taxon>Viridiplantae</taxon>
        <taxon>Streptophyta</taxon>
        <taxon>Embryophyta</taxon>
        <taxon>Tracheophyta</taxon>
        <taxon>Spermatophyta</taxon>
        <taxon>Magnoliopsida</taxon>
        <taxon>Liliopsida</taxon>
        <taxon>Poales</taxon>
        <taxon>Poaceae</taxon>
        <taxon>PACMAD clade</taxon>
        <taxon>Panicoideae</taxon>
        <taxon>Panicodae</taxon>
        <taxon>Paniceae</taxon>
        <taxon>Cenchrinae</taxon>
        <taxon>Setaria</taxon>
    </lineage>
</organism>
<dbReference type="FunCoup" id="K3XRX5">
    <property type="interactions" value="1"/>
</dbReference>
<dbReference type="PANTHER" id="PTHR33789">
    <property type="entry name" value="LACHRYMATORY-FACTOR SYNTHASE"/>
    <property type="match status" value="1"/>
</dbReference>
<evidence type="ECO:0000313" key="3">
    <source>
        <dbReference type="Proteomes" id="UP000004995"/>
    </source>
</evidence>
<dbReference type="EnsemblPlants" id="KQL04847">
    <property type="protein sequence ID" value="KQL04847"/>
    <property type="gene ID" value="SETIT_004671mg"/>
</dbReference>
<proteinExistence type="predicted"/>
<dbReference type="STRING" id="4555.K3XRX5"/>
<name>K3XRX5_SETIT</name>
<comment type="subcellular location">
    <subcellularLocation>
        <location evidence="1">Nucleus</location>
    </subcellularLocation>
</comment>
<dbReference type="CDD" id="cd07821">
    <property type="entry name" value="PYR_PYL_RCAR_like"/>
    <property type="match status" value="1"/>
</dbReference>
<reference evidence="2" key="2">
    <citation type="submission" date="2018-08" db="UniProtKB">
        <authorList>
            <consortium name="EnsemblPlants"/>
        </authorList>
    </citation>
    <scope>IDENTIFICATION</scope>
    <source>
        <strain evidence="2">Yugu1</strain>
    </source>
</reference>
<dbReference type="SUPFAM" id="SSF55961">
    <property type="entry name" value="Bet v1-like"/>
    <property type="match status" value="1"/>
</dbReference>
<protein>
    <recommendedName>
        <fullName evidence="4">Coenzyme Q-binding protein COQ10 START domain-containing protein</fullName>
    </recommendedName>
</protein>
<accession>K3XRX5</accession>
<dbReference type="InterPro" id="IPR019587">
    <property type="entry name" value="Polyketide_cyclase/dehydratase"/>
</dbReference>
<dbReference type="Gene3D" id="3.30.530.20">
    <property type="match status" value="1"/>
</dbReference>
<evidence type="ECO:0000313" key="2">
    <source>
        <dbReference type="EnsemblPlants" id="KQL04847"/>
    </source>
</evidence>
<dbReference type="Pfam" id="PF10604">
    <property type="entry name" value="Polyketide_cyc2"/>
    <property type="match status" value="1"/>
</dbReference>
<sequence length="231" mass="24386">MTRTCTAPSAEDVPDALAVRAESPAMATTTESSPAVVGGGANNARAWEWEGKVVSAVPAATADEAWALLSDFLAFHRWHPRVAACRLASGTPRAPGCVRYCEGTPTAGDGAPPPDWAHETLLEYDADRRFFRYEMNDNNMGFGLFFATFRVVPAPAAGAGCELRWEFECEPVRGTPREALVARLQAGLDGMAARVRDHVLAARTGSTTAAAVVAGPEAAAGELKLDNSIAV</sequence>
<dbReference type="Proteomes" id="UP000004995">
    <property type="component" value="Unassembled WGS sequence"/>
</dbReference>
<reference evidence="3" key="1">
    <citation type="journal article" date="2012" name="Nat. Biotechnol.">
        <title>Reference genome sequence of the model plant Setaria.</title>
        <authorList>
            <person name="Bennetzen J.L."/>
            <person name="Schmutz J."/>
            <person name="Wang H."/>
            <person name="Percifield R."/>
            <person name="Hawkins J."/>
            <person name="Pontaroli A.C."/>
            <person name="Estep M."/>
            <person name="Feng L."/>
            <person name="Vaughn J.N."/>
            <person name="Grimwood J."/>
            <person name="Jenkins J."/>
            <person name="Barry K."/>
            <person name="Lindquist E."/>
            <person name="Hellsten U."/>
            <person name="Deshpande S."/>
            <person name="Wang X."/>
            <person name="Wu X."/>
            <person name="Mitros T."/>
            <person name="Triplett J."/>
            <person name="Yang X."/>
            <person name="Ye C.Y."/>
            <person name="Mauro-Herrera M."/>
            <person name="Wang L."/>
            <person name="Li P."/>
            <person name="Sharma M."/>
            <person name="Sharma R."/>
            <person name="Ronald P.C."/>
            <person name="Panaud O."/>
            <person name="Kellogg E.A."/>
            <person name="Brutnell T.P."/>
            <person name="Doust A.N."/>
            <person name="Tuskan G.A."/>
            <person name="Rokhsar D."/>
            <person name="Devos K.M."/>
        </authorList>
    </citation>
    <scope>NUCLEOTIDE SEQUENCE [LARGE SCALE GENOMIC DNA]</scope>
    <source>
        <strain evidence="3">cv. Yugu1</strain>
    </source>
</reference>
<dbReference type="GO" id="GO:0005634">
    <property type="term" value="C:nucleus"/>
    <property type="evidence" value="ECO:0007669"/>
    <property type="project" value="UniProtKB-SubCell"/>
</dbReference>
<dbReference type="InterPro" id="IPR053249">
    <property type="entry name" value="LFS"/>
</dbReference>
<evidence type="ECO:0008006" key="4">
    <source>
        <dbReference type="Google" id="ProtNLM"/>
    </source>
</evidence>
<dbReference type="InParanoid" id="K3XRX5"/>
<dbReference type="HOGENOM" id="CLU_101964_0_1_1"/>
<evidence type="ECO:0000256" key="1">
    <source>
        <dbReference type="ARBA" id="ARBA00004123"/>
    </source>
</evidence>
<dbReference type="EMBL" id="AGNK02002928">
    <property type="status" value="NOT_ANNOTATED_CDS"/>
    <property type="molecule type" value="Genomic_DNA"/>
</dbReference>
<dbReference type="Gramene" id="KQL04847">
    <property type="protein sequence ID" value="KQL04847"/>
    <property type="gene ID" value="SETIT_004671mg"/>
</dbReference>
<dbReference type="InterPro" id="IPR023393">
    <property type="entry name" value="START-like_dom_sf"/>
</dbReference>
<dbReference type="AlphaFoldDB" id="K3XRX5"/>
<dbReference type="eggNOG" id="ENOG502S1EM">
    <property type="taxonomic scope" value="Eukaryota"/>
</dbReference>
<dbReference type="PANTHER" id="PTHR33789:SF2">
    <property type="entry name" value="OS12G0529500 PROTEIN"/>
    <property type="match status" value="1"/>
</dbReference>
<dbReference type="OMA" id="PDWAHET"/>